<reference evidence="1" key="1">
    <citation type="journal article" date="2013" name="Syst. Appl. Microbiol.">
        <title>New insights into the archaeal diversity of a hypersaline microbial mat obtained by a metagenomic approach.</title>
        <authorList>
            <person name="Lopez-Lopez A."/>
            <person name="Richter M."/>
            <person name="Pena A."/>
            <person name="Tamames J."/>
            <person name="Rossello-Mora R."/>
        </authorList>
    </citation>
    <scope>NUCLEOTIDE SEQUENCE</scope>
</reference>
<organism evidence="1">
    <name type="scientific">uncultured organism</name>
    <dbReference type="NCBI Taxonomy" id="155900"/>
    <lineage>
        <taxon>unclassified sequences</taxon>
        <taxon>environmental samples</taxon>
    </lineage>
</organism>
<evidence type="ECO:0008006" key="2">
    <source>
        <dbReference type="Google" id="ProtNLM"/>
    </source>
</evidence>
<dbReference type="EMBL" id="JX684094">
    <property type="protein sequence ID" value="AGF93506.1"/>
    <property type="molecule type" value="Genomic_DNA"/>
</dbReference>
<sequence length="299" mass="34528">MTLKAESVGEIALKKLKQENSGRVHSVFSKAVNLVTDSGFLITVLREALHPCGINLSPAFFPFFEVEEKEEYIFNENYLNFAGGNVIDFTGSKKFFINYTPPNSGIDPYLLENNIEFLKKYLKIKKKDVPNKFNKEFKKRKNEFNIQMIRRKKNFREIIKSLAGFGPGLTPAGDDFLSGYLLTGYYHRKNLYEPLHINHSLIEDMCEYAKTVAFHSALNKDDFYNLNTSFFGRHQLYFSSRGYTLDRIWNLIHFLHQKDIGNYPEKMDKVLQIGATSGYAWMEGILTALNHLISENNIS</sequence>
<name>M1P297_9ZZZZ</name>
<protein>
    <recommendedName>
        <fullName evidence="2">DUF2877 domain-containing protein</fullName>
    </recommendedName>
</protein>
<accession>M1P297</accession>
<proteinExistence type="predicted"/>
<dbReference type="Pfam" id="PF11392">
    <property type="entry name" value="AllH"/>
    <property type="match status" value="1"/>
</dbReference>
<evidence type="ECO:0000313" key="1">
    <source>
        <dbReference type="EMBL" id="AGF93506.1"/>
    </source>
</evidence>
<dbReference type="AlphaFoldDB" id="M1P297"/>
<dbReference type="InterPro" id="IPR021530">
    <property type="entry name" value="AllH-like"/>
</dbReference>
<gene>
    <name evidence="1" type="ORF">FLSS-28_0024</name>
</gene>